<proteinExistence type="predicted"/>
<reference evidence="2" key="1">
    <citation type="submission" date="2021-10" db="EMBL/GenBank/DDBJ databases">
        <title>Loktanella gaetbuli sp. nov., isolated from a tidal flat.</title>
        <authorList>
            <person name="Park S."/>
            <person name="Yoon J.-H."/>
        </authorList>
    </citation>
    <scope>NUCLEOTIDE SEQUENCE</scope>
    <source>
        <strain evidence="2">TSTF-M6</strain>
    </source>
</reference>
<dbReference type="EMBL" id="JAJATZ010000006">
    <property type="protein sequence ID" value="MCB5200251.1"/>
    <property type="molecule type" value="Genomic_DNA"/>
</dbReference>
<keyword evidence="3" id="KW-1185">Reference proteome</keyword>
<gene>
    <name evidence="2" type="ORF">LGQ03_13460</name>
</gene>
<evidence type="ECO:0000313" key="3">
    <source>
        <dbReference type="Proteomes" id="UP001138961"/>
    </source>
</evidence>
<dbReference type="Proteomes" id="UP001138961">
    <property type="component" value="Unassembled WGS sequence"/>
</dbReference>
<comment type="caution">
    <text evidence="2">The sequence shown here is derived from an EMBL/GenBank/DDBJ whole genome shotgun (WGS) entry which is preliminary data.</text>
</comment>
<evidence type="ECO:0000313" key="2">
    <source>
        <dbReference type="EMBL" id="MCB5200251.1"/>
    </source>
</evidence>
<keyword evidence="1" id="KW-0732">Signal</keyword>
<protein>
    <submittedName>
        <fullName evidence="2">Glycine zipper family protein</fullName>
    </submittedName>
</protein>
<dbReference type="PROSITE" id="PS51257">
    <property type="entry name" value="PROKAR_LIPOPROTEIN"/>
    <property type="match status" value="1"/>
</dbReference>
<name>A0ABS8BXK1_9RHOB</name>
<feature type="chain" id="PRO_5047134478" evidence="1">
    <location>
        <begin position="20"/>
        <end position="120"/>
    </location>
</feature>
<sequence length="120" mass="12013">MRTKITISTAMLALVAACADSGANYQPILDGAPTPAYQADLDACQALARNQTQFDEDTIAASVLGAGVGAVLGEVDSGDPLEGAIAGALAGGVSGAVDASEKRESIVIECLRGRGHRVVG</sequence>
<accession>A0ABS8BXK1</accession>
<feature type="signal peptide" evidence="1">
    <location>
        <begin position="1"/>
        <end position="19"/>
    </location>
</feature>
<evidence type="ECO:0000256" key="1">
    <source>
        <dbReference type="SAM" id="SignalP"/>
    </source>
</evidence>
<organism evidence="2 3">
    <name type="scientific">Loktanella gaetbuli</name>
    <dbReference type="NCBI Taxonomy" id="2881335"/>
    <lineage>
        <taxon>Bacteria</taxon>
        <taxon>Pseudomonadati</taxon>
        <taxon>Pseudomonadota</taxon>
        <taxon>Alphaproteobacteria</taxon>
        <taxon>Rhodobacterales</taxon>
        <taxon>Roseobacteraceae</taxon>
        <taxon>Loktanella</taxon>
    </lineage>
</organism>
<dbReference type="RefSeq" id="WP_090158666.1">
    <property type="nucleotide sequence ID" value="NZ_JAJATZ010000006.1"/>
</dbReference>